<dbReference type="GeneTree" id="ENSGT00940000165285"/>
<evidence type="ECO:0000259" key="3">
    <source>
        <dbReference type="PROSITE" id="PS50835"/>
    </source>
</evidence>
<accession>A0A803JSC5</accession>
<feature type="transmembrane region" description="Helical" evidence="2">
    <location>
        <begin position="424"/>
        <end position="442"/>
    </location>
</feature>
<keyword evidence="1" id="KW-0393">Immunoglobulin domain</keyword>
<dbReference type="PANTHER" id="PTHR23411">
    <property type="entry name" value="TAPASIN"/>
    <property type="match status" value="1"/>
</dbReference>
<keyword evidence="2" id="KW-0472">Membrane</keyword>
<keyword evidence="2" id="KW-0812">Transmembrane</keyword>
<dbReference type="SMART" id="SM00407">
    <property type="entry name" value="IGc1"/>
    <property type="match status" value="1"/>
</dbReference>
<dbReference type="InterPro" id="IPR007110">
    <property type="entry name" value="Ig-like_dom"/>
</dbReference>
<dbReference type="InterPro" id="IPR013106">
    <property type="entry name" value="Ig_V-set"/>
</dbReference>
<sequence length="543" mass="61794">MKVKVQPYEKPCLIENAAMDSRLCLVILSLLVVCNEIQSFEDMTLSKSRNLSCRYVDMRNKSLLSYNDLTKQKALLVLRSRKQLSKEYFEPEGIIFVLKDSPVNTMKFLKEGSLDLMCEINPYFTDNIQILWPGIHINENMGEAWFVGRFKHPNDNFQVTLFFTHLSEKSLEEEDLSQLQSFPNADIRHVLPVFMLSTQTPHVQARLQEDALLNCDFSIGHHANVNIDWKLLKKGGQEIKLLSYKGSEKSVVYHVKGIMMQVDEVLKGSASLVVKHVDLEKEGLYTCTISVNSLFGDQLIHLEVVETPKVTLNVNSLLLKEGQEQKLVCEASKYYPLDVNIEWLQEGRDQTFLPTVLKNVLFSSHKHNNDGTYSLSSFFMLTASRLNDGAVFTCRVEHTSLKHPIRKSVKVRVEESSPFSYQELLLVVLIIVLCVVLLRLIMHLNKAKAILKLKINNTAKLQCGRSKGNEGLFSKNPGLRVELSKQGLSPENQTVERHGIRPSLCIEFACIRTLQMTSPHLLCSKTLSFQNLSPDLRQDSHCL</sequence>
<proteinExistence type="predicted"/>
<gene>
    <name evidence="4" type="primary">LOC100495163</name>
</gene>
<dbReference type="InParanoid" id="A0A803JSC5"/>
<dbReference type="InterPro" id="IPR036179">
    <property type="entry name" value="Ig-like_dom_sf"/>
</dbReference>
<dbReference type="PROSITE" id="PS00290">
    <property type="entry name" value="IG_MHC"/>
    <property type="match status" value="1"/>
</dbReference>
<dbReference type="AlphaFoldDB" id="A0A803JSC5"/>
<reference evidence="4" key="1">
    <citation type="journal article" date="2010" name="Science">
        <title>The genome of the Western clawed frog Xenopus tropicalis.</title>
        <authorList>
            <person name="Hellsten U."/>
            <person name="Harland R.M."/>
            <person name="Gilchrist M.J."/>
            <person name="Hendrix D."/>
            <person name="Jurka J."/>
            <person name="Kapitonov V."/>
            <person name="Ovcharenko I."/>
            <person name="Putnam N.H."/>
            <person name="Shu S."/>
            <person name="Taher L."/>
            <person name="Blitz I.L."/>
            <person name="Blumberg B."/>
            <person name="Dichmann D.S."/>
            <person name="Dubchak I."/>
            <person name="Amaya E."/>
            <person name="Detter J.C."/>
            <person name="Fletcher R."/>
            <person name="Gerhard D.S."/>
            <person name="Goodstein D."/>
            <person name="Graves T."/>
            <person name="Grigoriev I.V."/>
            <person name="Grimwood J."/>
            <person name="Kawashima T."/>
            <person name="Lindquist E."/>
            <person name="Lucas S.M."/>
            <person name="Mead P.E."/>
            <person name="Mitros T."/>
            <person name="Ogino H."/>
            <person name="Ohta Y."/>
            <person name="Poliakov A.V."/>
            <person name="Pollet N."/>
            <person name="Robert J."/>
            <person name="Salamov A."/>
            <person name="Sater A.K."/>
            <person name="Schmutz J."/>
            <person name="Terry A."/>
            <person name="Vize P.D."/>
            <person name="Warren W.C."/>
            <person name="Wells D."/>
            <person name="Wills A."/>
            <person name="Wilson R.K."/>
            <person name="Zimmerman L.B."/>
            <person name="Zorn A.M."/>
            <person name="Grainger R."/>
            <person name="Grammer T."/>
            <person name="Khokha M.K."/>
            <person name="Richardson P.M."/>
            <person name="Rokhsar D.S."/>
        </authorList>
    </citation>
    <scope>NUCLEOTIDE SEQUENCE [LARGE SCALE GENOMIC DNA]</scope>
    <source>
        <strain evidence="4">Nigerian</strain>
    </source>
</reference>
<dbReference type="Bgee" id="ENSXETG00000032663">
    <property type="expression patterns" value="Expressed in liver and 8 other cell types or tissues"/>
</dbReference>
<name>A0A803JSC5_XENTR</name>
<feature type="domain" description="Ig-like" evidence="3">
    <location>
        <begin position="192"/>
        <end position="290"/>
    </location>
</feature>
<dbReference type="Ensembl" id="ENSXETT00000116255">
    <property type="protein sequence ID" value="ENSXETP00000110906"/>
    <property type="gene ID" value="ENSXETG00000032663"/>
</dbReference>
<protein>
    <submittedName>
        <fullName evidence="4">Tapasin-related protein</fullName>
    </submittedName>
</protein>
<dbReference type="InterPro" id="IPR050380">
    <property type="entry name" value="Immune_Resp_Modulators"/>
</dbReference>
<evidence type="ECO:0000313" key="4">
    <source>
        <dbReference type="Ensembl" id="ENSXETP00000110906"/>
    </source>
</evidence>
<dbReference type="Pfam" id="PF07654">
    <property type="entry name" value="C1-set"/>
    <property type="match status" value="1"/>
</dbReference>
<organism evidence="4">
    <name type="scientific">Xenopus tropicalis</name>
    <name type="common">Western clawed frog</name>
    <name type="synonym">Silurana tropicalis</name>
    <dbReference type="NCBI Taxonomy" id="8364"/>
    <lineage>
        <taxon>Eukaryota</taxon>
        <taxon>Metazoa</taxon>
        <taxon>Chordata</taxon>
        <taxon>Craniata</taxon>
        <taxon>Vertebrata</taxon>
        <taxon>Euteleostomi</taxon>
        <taxon>Amphibia</taxon>
        <taxon>Batrachia</taxon>
        <taxon>Anura</taxon>
        <taxon>Pipoidea</taxon>
        <taxon>Pipidae</taxon>
        <taxon>Xenopodinae</taxon>
        <taxon>Xenopus</taxon>
        <taxon>Silurana</taxon>
    </lineage>
</organism>
<dbReference type="SMART" id="SM00409">
    <property type="entry name" value="IG"/>
    <property type="match status" value="2"/>
</dbReference>
<dbReference type="PROSITE" id="PS50835">
    <property type="entry name" value="IG_LIKE"/>
    <property type="match status" value="2"/>
</dbReference>
<reference evidence="4" key="2">
    <citation type="submission" date="2021-03" db="UniProtKB">
        <authorList>
            <consortium name="Ensembl"/>
        </authorList>
    </citation>
    <scope>IDENTIFICATION</scope>
</reference>
<dbReference type="SUPFAM" id="SSF48726">
    <property type="entry name" value="Immunoglobulin"/>
    <property type="match status" value="2"/>
</dbReference>
<dbReference type="InterPro" id="IPR003599">
    <property type="entry name" value="Ig_sub"/>
</dbReference>
<dbReference type="InterPro" id="IPR003006">
    <property type="entry name" value="Ig/MHC_CS"/>
</dbReference>
<dbReference type="InterPro" id="IPR003597">
    <property type="entry name" value="Ig_C1-set"/>
</dbReference>
<feature type="domain" description="Ig-like" evidence="3">
    <location>
        <begin position="308"/>
        <end position="410"/>
    </location>
</feature>
<dbReference type="InterPro" id="IPR013783">
    <property type="entry name" value="Ig-like_fold"/>
</dbReference>
<evidence type="ECO:0000256" key="1">
    <source>
        <dbReference type="ARBA" id="ARBA00023319"/>
    </source>
</evidence>
<dbReference type="Pfam" id="PF07686">
    <property type="entry name" value="V-set"/>
    <property type="match status" value="1"/>
</dbReference>
<keyword evidence="2" id="KW-1133">Transmembrane helix</keyword>
<evidence type="ECO:0000256" key="2">
    <source>
        <dbReference type="SAM" id="Phobius"/>
    </source>
</evidence>
<dbReference type="Gene3D" id="2.60.40.10">
    <property type="entry name" value="Immunoglobulins"/>
    <property type="match status" value="3"/>
</dbReference>